<protein>
    <recommendedName>
        <fullName evidence="4">CBS domain-containing protein</fullName>
    </recommendedName>
</protein>
<dbReference type="SMART" id="SM00116">
    <property type="entry name" value="CBS"/>
    <property type="match status" value="2"/>
</dbReference>
<dbReference type="Gene3D" id="3.10.580.10">
    <property type="entry name" value="CBS-domain"/>
    <property type="match status" value="2"/>
</dbReference>
<dbReference type="InterPro" id="IPR000644">
    <property type="entry name" value="CBS_dom"/>
</dbReference>
<feature type="compositionally biased region" description="Pro residues" evidence="3">
    <location>
        <begin position="514"/>
        <end position="526"/>
    </location>
</feature>
<feature type="region of interest" description="Disordered" evidence="3">
    <location>
        <begin position="916"/>
        <end position="986"/>
    </location>
</feature>
<feature type="region of interest" description="Disordered" evidence="3">
    <location>
        <begin position="52"/>
        <end position="100"/>
    </location>
</feature>
<dbReference type="PANTHER" id="PTHR16255">
    <property type="entry name" value="REQUIRED FOR MEIOTIC NUCLEAR DIVISION PROTEIN 1 HOMOLOG"/>
    <property type="match status" value="1"/>
</dbReference>
<dbReference type="SUPFAM" id="SSF54631">
    <property type="entry name" value="CBS-domain pair"/>
    <property type="match status" value="1"/>
</dbReference>
<proteinExistence type="inferred from homology"/>
<dbReference type="AlphaFoldDB" id="A0A5N6L1L5"/>
<keyword evidence="6" id="KW-1185">Reference proteome</keyword>
<feature type="region of interest" description="Disordered" evidence="3">
    <location>
        <begin position="507"/>
        <end position="590"/>
    </location>
</feature>
<feature type="compositionally biased region" description="Basic residues" evidence="3">
    <location>
        <begin position="84"/>
        <end position="94"/>
    </location>
</feature>
<feature type="domain" description="CBS" evidence="4">
    <location>
        <begin position="784"/>
        <end position="840"/>
    </location>
</feature>
<sequence>MRPRNPVRHWLFNGDRVISVRCRWQAPLLLFNPSTCHFHTSRKNNLIHDVRSTGNEMSRKTARTPAAKATLRRAAQEAQQAHQRSQRRPGRGRQAHQDNVRRDVTAYCAAEAYNMEKVSQILHGVGYKLDPFNTNLASHVVHFQHSPASMTDNNPGERGDVFVLPSGTVVAWDVDEDYIKQLIAKSLLVAAEGAHPETLEMEDLEYYEDPNSESSQVMGDTVILGTRQPETPLPQDEEFDMREEQSEEEQQHTLWERHQTNLVLGKIAFSSGLARSTKVAVLERQLERYFESTRDIPTVLMSKPKLPYSRQFVLRKTGQLLSMRSQLNLSSELTDALPDLFWDSRYELGLEGYFVQVSRALDVGVRIRALNEKMNYAQEIASVLQDRLSEKHGLLLEWLIIALISIEVCFEIMRLVKESYERQDEDSLESLLKRCCSERTGSKLSSDNHMGICGSVVMHLDGNAYGWHRAKVGGAVLDTRHIMHAWPGHWRGARRVPAAHAPALVDPITIAPPSRRPLPMQRPSPPAATMNGDRSPNAARDGASRPPSSSPMSSHRQSFSQDLRGPPPSPRSQRHSSLGQPGIYNLLNNPPHAHESANAFAGRDWKKISVFEIVDPAQLHWAQTDTSVEEATNLLVEGGSPNVVLVRENTQSRVAVTTFDYSDLNAYLLLVVGINKPEGAAAERLIEVARNATDGGGVPIPLRDIQQIGHKEPLITLPHTATLEQAVQFFGGGIHRIIITKDGSRDAVAVLTQLRLVAFFWENGKTFPAVEQLLPATLTDLRIGSRPVVSINGDRPLNEALELMHRQSVTSLPVLDNHMNVVGNISHVDTKVSRVCPRVVAHYLQPAVAHNIDFTPSPPPVLHPLHLRHPLGARHERWQRLLSRLLHPPAVLARTYRGKAGGHALTPHVGGGRAVAGIVNTGNTGHGKRTDNTTQRSADQCGQSERKRTGVESARAAHVRTAERSDFADGRAESDSKGQWPQSARS</sequence>
<dbReference type="Proteomes" id="UP000327013">
    <property type="component" value="Unassembled WGS sequence"/>
</dbReference>
<evidence type="ECO:0000256" key="1">
    <source>
        <dbReference type="ARBA" id="ARBA00008306"/>
    </source>
</evidence>
<comment type="similarity">
    <text evidence="1">Belongs to the RMD1/sif2 family.</text>
</comment>
<dbReference type="InterPro" id="IPR046342">
    <property type="entry name" value="CBS_dom_sf"/>
</dbReference>
<evidence type="ECO:0000256" key="2">
    <source>
        <dbReference type="PROSITE-ProRule" id="PRU00703"/>
    </source>
</evidence>
<dbReference type="GO" id="GO:0005739">
    <property type="term" value="C:mitochondrion"/>
    <property type="evidence" value="ECO:0007669"/>
    <property type="project" value="UniProtKB-ARBA"/>
</dbReference>
<name>A0A5N6L1L5_9ROSI</name>
<evidence type="ECO:0000256" key="3">
    <source>
        <dbReference type="SAM" id="MobiDB-lite"/>
    </source>
</evidence>
<feature type="compositionally biased region" description="Low complexity" evidence="3">
    <location>
        <begin position="544"/>
        <end position="561"/>
    </location>
</feature>
<accession>A0A5N6L1L5</accession>
<dbReference type="EMBL" id="VIBQ01000057">
    <property type="protein sequence ID" value="KAB8532557.1"/>
    <property type="molecule type" value="Genomic_DNA"/>
</dbReference>
<dbReference type="PROSITE" id="PS51371">
    <property type="entry name" value="CBS"/>
    <property type="match status" value="1"/>
</dbReference>
<dbReference type="InterPro" id="IPR051624">
    <property type="entry name" value="RMD1/Sad1-interacting"/>
</dbReference>
<evidence type="ECO:0000313" key="5">
    <source>
        <dbReference type="EMBL" id="KAB8532557.1"/>
    </source>
</evidence>
<dbReference type="Pfam" id="PF02582">
    <property type="entry name" value="DUF155"/>
    <property type="match status" value="1"/>
</dbReference>
<feature type="compositionally biased region" description="Low complexity" evidence="3">
    <location>
        <begin position="63"/>
        <end position="83"/>
    </location>
</feature>
<gene>
    <name evidence="5" type="ORF">FH972_025502</name>
</gene>
<comment type="caution">
    <text evidence="5">The sequence shown here is derived from an EMBL/GenBank/DDBJ whole genome shotgun (WGS) entry which is preliminary data.</text>
</comment>
<evidence type="ECO:0000313" key="6">
    <source>
        <dbReference type="Proteomes" id="UP000327013"/>
    </source>
</evidence>
<dbReference type="GO" id="GO:0070131">
    <property type="term" value="P:positive regulation of mitochondrial translation"/>
    <property type="evidence" value="ECO:0007669"/>
    <property type="project" value="TreeGrafter"/>
</dbReference>
<dbReference type="CDD" id="cd02205">
    <property type="entry name" value="CBS_pair_SF"/>
    <property type="match status" value="1"/>
</dbReference>
<dbReference type="OrthoDB" id="1743553at2759"/>
<reference evidence="5 6" key="1">
    <citation type="submission" date="2019-06" db="EMBL/GenBank/DDBJ databases">
        <title>A chromosomal-level reference genome of Carpinus fangiana (Coryloideae, Betulaceae).</title>
        <authorList>
            <person name="Yang X."/>
            <person name="Wang Z."/>
            <person name="Zhang L."/>
            <person name="Hao G."/>
            <person name="Liu J."/>
            <person name="Yang Y."/>
        </authorList>
    </citation>
    <scope>NUCLEOTIDE SEQUENCE [LARGE SCALE GENOMIC DNA]</scope>
    <source>
        <strain evidence="5">Cfa_2016G</strain>
        <tissue evidence="5">Leaf</tissue>
    </source>
</reference>
<feature type="compositionally biased region" description="Basic and acidic residues" evidence="3">
    <location>
        <begin position="960"/>
        <end position="976"/>
    </location>
</feature>
<feature type="compositionally biased region" description="Polar residues" evidence="3">
    <location>
        <begin position="977"/>
        <end position="986"/>
    </location>
</feature>
<feature type="compositionally biased region" description="Polar residues" evidence="3">
    <location>
        <begin position="932"/>
        <end position="943"/>
    </location>
</feature>
<dbReference type="InterPro" id="IPR003734">
    <property type="entry name" value="DUF155"/>
</dbReference>
<keyword evidence="2" id="KW-0129">CBS domain</keyword>
<dbReference type="Pfam" id="PF00571">
    <property type="entry name" value="CBS"/>
    <property type="match status" value="1"/>
</dbReference>
<organism evidence="5 6">
    <name type="scientific">Carpinus fangiana</name>
    <dbReference type="NCBI Taxonomy" id="176857"/>
    <lineage>
        <taxon>Eukaryota</taxon>
        <taxon>Viridiplantae</taxon>
        <taxon>Streptophyta</taxon>
        <taxon>Embryophyta</taxon>
        <taxon>Tracheophyta</taxon>
        <taxon>Spermatophyta</taxon>
        <taxon>Magnoliopsida</taxon>
        <taxon>eudicotyledons</taxon>
        <taxon>Gunneridae</taxon>
        <taxon>Pentapetalae</taxon>
        <taxon>rosids</taxon>
        <taxon>fabids</taxon>
        <taxon>Fagales</taxon>
        <taxon>Betulaceae</taxon>
        <taxon>Carpinus</taxon>
    </lineage>
</organism>
<evidence type="ECO:0000259" key="4">
    <source>
        <dbReference type="PROSITE" id="PS51371"/>
    </source>
</evidence>
<dbReference type="PANTHER" id="PTHR16255:SF1">
    <property type="entry name" value="REQUIRED FOR MEIOTIC NUCLEAR DIVISION PROTEIN 1 HOMOLOG"/>
    <property type="match status" value="1"/>
</dbReference>